<sequence length="81" mass="8488">MEIKVLGPGCANCKKLESMAKEIVQEMALDAAVSKVTDIKEIAKAGVLMTPGLLIDGEVKMSGKVPSKAELTQIITSALDS</sequence>
<dbReference type="NCBIfam" id="TIGR00412">
    <property type="entry name" value="redox_disulf_2"/>
    <property type="match status" value="1"/>
</dbReference>
<dbReference type="PIRSF" id="PIRSF037031">
    <property type="entry name" value="Redox_disulphide_2"/>
    <property type="match status" value="1"/>
</dbReference>
<dbReference type="KEGG" id="dbc:MFMK1_001584"/>
<keyword evidence="2" id="KW-0676">Redox-active center</keyword>
<dbReference type="AlphaFoldDB" id="A0AAU0UN81"/>
<dbReference type="EMBL" id="CP121694">
    <property type="protein sequence ID" value="WRO21765.1"/>
    <property type="molecule type" value="Genomic_DNA"/>
</dbReference>
<feature type="active site" description="Nucleophile" evidence="1">
    <location>
        <position position="10"/>
    </location>
</feature>
<protein>
    <submittedName>
        <fullName evidence="4">Thioredoxin family protein</fullName>
    </submittedName>
</protein>
<proteinExistence type="predicted"/>
<dbReference type="SUPFAM" id="SSF52833">
    <property type="entry name" value="Thioredoxin-like"/>
    <property type="match status" value="1"/>
</dbReference>
<accession>A0AAU0UN81</accession>
<keyword evidence="5" id="KW-1185">Reference proteome</keyword>
<feature type="domain" description="Thioredoxin-like fold" evidence="3">
    <location>
        <begin position="1"/>
        <end position="75"/>
    </location>
</feature>
<dbReference type="InterPro" id="IPR036249">
    <property type="entry name" value="Thioredoxin-like_sf"/>
</dbReference>
<gene>
    <name evidence="4" type="ORF">MFMK1_001584</name>
</gene>
<dbReference type="InterPro" id="IPR012336">
    <property type="entry name" value="Thioredoxin-like_fold"/>
</dbReference>
<name>A0AAU0UN81_9FIRM</name>
<organism evidence="4 5">
    <name type="scientific">Metallumcola ferriviriculae</name>
    <dbReference type="NCBI Taxonomy" id="3039180"/>
    <lineage>
        <taxon>Bacteria</taxon>
        <taxon>Bacillati</taxon>
        <taxon>Bacillota</taxon>
        <taxon>Clostridia</taxon>
        <taxon>Neomoorellales</taxon>
        <taxon>Desulfitibacteraceae</taxon>
        <taxon>Metallumcola</taxon>
    </lineage>
</organism>
<dbReference type="PANTHER" id="PTHR36450">
    <property type="entry name" value="THIOREDOXIN"/>
    <property type="match status" value="1"/>
</dbReference>
<evidence type="ECO:0000256" key="2">
    <source>
        <dbReference type="PIRSR" id="PIRSR037031-51"/>
    </source>
</evidence>
<evidence type="ECO:0000313" key="5">
    <source>
        <dbReference type="Proteomes" id="UP001329915"/>
    </source>
</evidence>
<dbReference type="Pfam" id="PF13192">
    <property type="entry name" value="Thioredoxin_3"/>
    <property type="match status" value="1"/>
</dbReference>
<dbReference type="RefSeq" id="WP_366924593.1">
    <property type="nucleotide sequence ID" value="NZ_CP121694.1"/>
</dbReference>
<feature type="active site" description="Nucleophile" evidence="1">
    <location>
        <position position="13"/>
    </location>
</feature>
<evidence type="ECO:0000256" key="1">
    <source>
        <dbReference type="PIRSR" id="PIRSR037031-50"/>
    </source>
</evidence>
<reference evidence="4 5" key="1">
    <citation type="submission" date="2023-04" db="EMBL/GenBank/DDBJ databases">
        <authorList>
            <person name="Hsu D."/>
        </authorList>
    </citation>
    <scope>NUCLEOTIDE SEQUENCE [LARGE SCALE GENOMIC DNA]</scope>
    <source>
        <strain evidence="4 5">MK1</strain>
    </source>
</reference>
<keyword evidence="2" id="KW-1015">Disulfide bond</keyword>
<dbReference type="Gene3D" id="3.40.30.10">
    <property type="entry name" value="Glutaredoxin"/>
    <property type="match status" value="1"/>
</dbReference>
<evidence type="ECO:0000259" key="3">
    <source>
        <dbReference type="Pfam" id="PF13192"/>
    </source>
</evidence>
<feature type="disulfide bond" description="Redox-active" evidence="2">
    <location>
        <begin position="10"/>
        <end position="13"/>
    </location>
</feature>
<dbReference type="InterPro" id="IPR005243">
    <property type="entry name" value="THIRX-like_proc"/>
</dbReference>
<dbReference type="PANTHER" id="PTHR36450:SF1">
    <property type="entry name" value="THIOREDOXIN"/>
    <property type="match status" value="1"/>
</dbReference>
<evidence type="ECO:0000313" key="4">
    <source>
        <dbReference type="EMBL" id="WRO21765.1"/>
    </source>
</evidence>
<dbReference type="Proteomes" id="UP001329915">
    <property type="component" value="Chromosome"/>
</dbReference>